<dbReference type="Proteomes" id="UP000078541">
    <property type="component" value="Unassembled WGS sequence"/>
</dbReference>
<evidence type="ECO:0000313" key="4">
    <source>
        <dbReference type="Proteomes" id="UP000078541"/>
    </source>
</evidence>
<evidence type="ECO:0000256" key="1">
    <source>
        <dbReference type="ARBA" id="ARBA00009162"/>
    </source>
</evidence>
<dbReference type="EMBL" id="KQ981189">
    <property type="protein sequence ID" value="KYN45225.1"/>
    <property type="molecule type" value="Genomic_DNA"/>
</dbReference>
<reference evidence="3 4" key="1">
    <citation type="submission" date="2016-03" db="EMBL/GenBank/DDBJ databases">
        <title>Trachymyrmex septentrionalis WGS genome.</title>
        <authorList>
            <person name="Nygaard S."/>
            <person name="Hu H."/>
            <person name="Boomsma J."/>
            <person name="Zhang G."/>
        </authorList>
    </citation>
    <scope>NUCLEOTIDE SEQUENCE [LARGE SCALE GENOMIC DNA]</scope>
    <source>
        <strain evidence="3">Tsep2-gDNA-1</strain>
        <tissue evidence="3">Whole body</tissue>
    </source>
</reference>
<sequence>MKPTLVADEMFPEGAGPYVELEEVMLCMHITSDEVGGSRLLVDLTASEKAVHSEFFNDFDDLYDDDDLE</sequence>
<evidence type="ECO:0000313" key="3">
    <source>
        <dbReference type="EMBL" id="KYN45225.1"/>
    </source>
</evidence>
<dbReference type="Pfam" id="PF15004">
    <property type="entry name" value="MYEOV2"/>
    <property type="match status" value="1"/>
</dbReference>
<keyword evidence="2" id="KW-0736">Signalosome</keyword>
<evidence type="ECO:0000256" key="2">
    <source>
        <dbReference type="ARBA" id="ARBA00022790"/>
    </source>
</evidence>
<accession>A0A151K126</accession>
<dbReference type="PANTHER" id="PTHR28562">
    <property type="entry name" value="COP9 SIGNALOSOME COMPLEX SUBUNIT 9"/>
    <property type="match status" value="1"/>
</dbReference>
<dbReference type="AlphaFoldDB" id="A0A151K126"/>
<protein>
    <recommendedName>
        <fullName evidence="5">COP9 signalosome complex subunit 9</fullName>
    </recommendedName>
</protein>
<organism evidence="3 4">
    <name type="scientific">Trachymyrmex septentrionalis</name>
    <dbReference type="NCBI Taxonomy" id="34720"/>
    <lineage>
        <taxon>Eukaryota</taxon>
        <taxon>Metazoa</taxon>
        <taxon>Ecdysozoa</taxon>
        <taxon>Arthropoda</taxon>
        <taxon>Hexapoda</taxon>
        <taxon>Insecta</taxon>
        <taxon>Pterygota</taxon>
        <taxon>Neoptera</taxon>
        <taxon>Endopterygota</taxon>
        <taxon>Hymenoptera</taxon>
        <taxon>Apocrita</taxon>
        <taxon>Aculeata</taxon>
        <taxon>Formicoidea</taxon>
        <taxon>Formicidae</taxon>
        <taxon>Myrmicinae</taxon>
        <taxon>Trachymyrmex</taxon>
    </lineage>
</organism>
<dbReference type="InterPro" id="IPR029391">
    <property type="entry name" value="CSN9_metazoa"/>
</dbReference>
<name>A0A151K126_9HYME</name>
<gene>
    <name evidence="3" type="ORF">ALC56_00304</name>
</gene>
<comment type="similarity">
    <text evidence="1">Belongs to the CSN9 family.</text>
</comment>
<keyword evidence="4" id="KW-1185">Reference proteome</keyword>
<proteinExistence type="inferred from homology"/>
<evidence type="ECO:0008006" key="5">
    <source>
        <dbReference type="Google" id="ProtNLM"/>
    </source>
</evidence>
<dbReference type="STRING" id="34720.A0A151K126"/>
<dbReference type="GO" id="GO:0008180">
    <property type="term" value="C:COP9 signalosome"/>
    <property type="evidence" value="ECO:0007669"/>
    <property type="project" value="UniProtKB-KW"/>
</dbReference>